<dbReference type="Proteomes" id="UP000637061">
    <property type="component" value="Unassembled WGS sequence"/>
</dbReference>
<evidence type="ECO:0000313" key="2">
    <source>
        <dbReference type="Proteomes" id="UP000637061"/>
    </source>
</evidence>
<name>A0A8I1EAV1_PSEPU</name>
<reference evidence="1" key="1">
    <citation type="submission" date="2020-12" db="EMBL/GenBank/DDBJ databases">
        <title>Enhanced detection system for hospital associated transmission using whole genome sequencing surveillance.</title>
        <authorList>
            <person name="Harrison L.H."/>
            <person name="Van Tyne D."/>
            <person name="Marsh J.W."/>
            <person name="Griffith M.P."/>
            <person name="Snyder D.J."/>
            <person name="Cooper V.S."/>
            <person name="Mustapha M."/>
        </authorList>
    </citation>
    <scope>NUCLEOTIDE SEQUENCE</scope>
    <source>
        <strain evidence="1">PSB00042</strain>
    </source>
</reference>
<dbReference type="RefSeq" id="WP_198746195.1">
    <property type="nucleotide sequence ID" value="NZ_JAEHTE010000001.1"/>
</dbReference>
<proteinExistence type="predicted"/>
<comment type="caution">
    <text evidence="1">The sequence shown here is derived from an EMBL/GenBank/DDBJ whole genome shotgun (WGS) entry which is preliminary data.</text>
</comment>
<protein>
    <submittedName>
        <fullName evidence="1">Uncharacterized protein</fullName>
    </submittedName>
</protein>
<organism evidence="1 2">
    <name type="scientific">Pseudomonas putida</name>
    <name type="common">Arthrobacter siderocapsulatus</name>
    <dbReference type="NCBI Taxonomy" id="303"/>
    <lineage>
        <taxon>Bacteria</taxon>
        <taxon>Pseudomonadati</taxon>
        <taxon>Pseudomonadota</taxon>
        <taxon>Gammaproteobacteria</taxon>
        <taxon>Pseudomonadales</taxon>
        <taxon>Pseudomonadaceae</taxon>
        <taxon>Pseudomonas</taxon>
    </lineage>
</organism>
<dbReference type="EMBL" id="JAEHTE010000001">
    <property type="protein sequence ID" value="MBI6882582.1"/>
    <property type="molecule type" value="Genomic_DNA"/>
</dbReference>
<evidence type="ECO:0000313" key="1">
    <source>
        <dbReference type="EMBL" id="MBI6882582.1"/>
    </source>
</evidence>
<dbReference type="AlphaFoldDB" id="A0A8I1EAV1"/>
<gene>
    <name evidence="1" type="ORF">JEU22_01540</name>
</gene>
<sequence length="439" mass="50233">MSAKPSHILANLLERIKSCDLVSNFTQLEVSYIDFDIDHAELFKCIDLMNELQHVEMRNMIGVFPEIFESLAKISINILDSFECKGIDPSLSKYKSTVIFGSRLFSEYTQLNGSNLKLSHELSERIKVFKGGFQPSWLGEAIIKFHRRAFDRFDLETLLEISRKADEFKLAFKNDARALNTYLFTNQDHFASSGYRTNPFLSVMLMTAMPMHDRETTKESFDRYSNIKKGLDRLSDRLDKVKEAGIKLACSNVDVLLIGQLIDLFRLAYEEAEIQDERIKYIKSASNLIDMMDGIDFSEPLSPLRNIYRQRAGGLGWLDVSTKSLLLKCLSDTMKDWRPRSPFSDSMRSFERIVLESSIKAFDGQSEELSTGVKSSLAALFKNSKKLILNRQFHDHLGKNGRILIARNLSGVNDDKFKVDFLRNCKEARGYVIESDLGI</sequence>
<accession>A0A8I1EAV1</accession>